<dbReference type="Gene3D" id="1.10.8.10">
    <property type="entry name" value="DNA helicase RuvA subunit, C-terminal domain"/>
    <property type="match status" value="1"/>
</dbReference>
<dbReference type="Pfam" id="PF05175">
    <property type="entry name" value="MTS"/>
    <property type="match status" value="1"/>
</dbReference>
<evidence type="ECO:0000313" key="8">
    <source>
        <dbReference type="EMBL" id="HIZ84903.1"/>
    </source>
</evidence>
<feature type="domain" description="Release factor glutamine methyltransferase N-terminal" evidence="7">
    <location>
        <begin position="7"/>
        <end position="76"/>
    </location>
</feature>
<comment type="catalytic activity">
    <reaction evidence="5">
        <text>L-glutaminyl-[peptide chain release factor] + S-adenosyl-L-methionine = N(5)-methyl-L-glutaminyl-[peptide chain release factor] + S-adenosyl-L-homocysteine + H(+)</text>
        <dbReference type="Rhea" id="RHEA:42896"/>
        <dbReference type="Rhea" id="RHEA-COMP:10271"/>
        <dbReference type="Rhea" id="RHEA-COMP:10272"/>
        <dbReference type="ChEBI" id="CHEBI:15378"/>
        <dbReference type="ChEBI" id="CHEBI:30011"/>
        <dbReference type="ChEBI" id="CHEBI:57856"/>
        <dbReference type="ChEBI" id="CHEBI:59789"/>
        <dbReference type="ChEBI" id="CHEBI:61891"/>
        <dbReference type="EC" id="2.1.1.297"/>
    </reaction>
</comment>
<dbReference type="Pfam" id="PF17827">
    <property type="entry name" value="PrmC_N"/>
    <property type="match status" value="1"/>
</dbReference>
<keyword evidence="3" id="KW-0808">Transferase</keyword>
<evidence type="ECO:0000256" key="1">
    <source>
        <dbReference type="ARBA" id="ARBA00012771"/>
    </source>
</evidence>
<dbReference type="NCBIfam" id="TIGR00536">
    <property type="entry name" value="hemK_fam"/>
    <property type="match status" value="1"/>
</dbReference>
<evidence type="ECO:0000256" key="3">
    <source>
        <dbReference type="ARBA" id="ARBA00022679"/>
    </source>
</evidence>
<dbReference type="AlphaFoldDB" id="A0A9D2K804"/>
<accession>A0A9D2K804</accession>
<dbReference type="EMBL" id="DXAW01000007">
    <property type="protein sequence ID" value="HIZ84903.1"/>
    <property type="molecule type" value="Genomic_DNA"/>
</dbReference>
<keyword evidence="2 8" id="KW-0489">Methyltransferase</keyword>
<evidence type="ECO:0000259" key="7">
    <source>
        <dbReference type="Pfam" id="PF17827"/>
    </source>
</evidence>
<name>A0A9D2K804_9BACT</name>
<evidence type="ECO:0000313" key="9">
    <source>
        <dbReference type="Proteomes" id="UP000824115"/>
    </source>
</evidence>
<dbReference type="GO" id="GO:0003676">
    <property type="term" value="F:nucleic acid binding"/>
    <property type="evidence" value="ECO:0007669"/>
    <property type="project" value="InterPro"/>
</dbReference>
<dbReference type="Gene3D" id="3.40.50.150">
    <property type="entry name" value="Vaccinia Virus protein VP39"/>
    <property type="match status" value="1"/>
</dbReference>
<dbReference type="InterPro" id="IPR007848">
    <property type="entry name" value="Small_mtfrase_dom"/>
</dbReference>
<reference evidence="8" key="2">
    <citation type="submission" date="2021-04" db="EMBL/GenBank/DDBJ databases">
        <authorList>
            <person name="Gilroy R."/>
        </authorList>
    </citation>
    <scope>NUCLEOTIDE SEQUENCE</scope>
    <source>
        <strain evidence="8">Gambia16-554</strain>
    </source>
</reference>
<keyword evidence="4" id="KW-0949">S-adenosyl-L-methionine</keyword>
<dbReference type="CDD" id="cd02440">
    <property type="entry name" value="AdoMet_MTases"/>
    <property type="match status" value="1"/>
</dbReference>
<comment type="caution">
    <text evidence="8">The sequence shown here is derived from an EMBL/GenBank/DDBJ whole genome shotgun (WGS) entry which is preliminary data.</text>
</comment>
<dbReference type="PANTHER" id="PTHR18895:SF74">
    <property type="entry name" value="MTRF1L RELEASE FACTOR GLUTAMINE METHYLTRANSFERASE"/>
    <property type="match status" value="1"/>
</dbReference>
<gene>
    <name evidence="8" type="ORF">IAC04_00195</name>
</gene>
<proteinExistence type="predicted"/>
<dbReference type="EC" id="2.1.1.297" evidence="1"/>
<evidence type="ECO:0000259" key="6">
    <source>
        <dbReference type="Pfam" id="PF05175"/>
    </source>
</evidence>
<evidence type="ECO:0000256" key="5">
    <source>
        <dbReference type="ARBA" id="ARBA00048391"/>
    </source>
</evidence>
<feature type="domain" description="Methyltransferase small" evidence="6">
    <location>
        <begin position="117"/>
        <end position="208"/>
    </location>
</feature>
<dbReference type="InterPro" id="IPR040758">
    <property type="entry name" value="PrmC_N"/>
</dbReference>
<dbReference type="GO" id="GO:0032259">
    <property type="term" value="P:methylation"/>
    <property type="evidence" value="ECO:0007669"/>
    <property type="project" value="UniProtKB-KW"/>
</dbReference>
<dbReference type="InterPro" id="IPR029063">
    <property type="entry name" value="SAM-dependent_MTases_sf"/>
</dbReference>
<dbReference type="GO" id="GO:0102559">
    <property type="term" value="F:peptide chain release factor N(5)-glutamine methyltransferase activity"/>
    <property type="evidence" value="ECO:0007669"/>
    <property type="project" value="UniProtKB-EC"/>
</dbReference>
<protein>
    <recommendedName>
        <fullName evidence="1">peptide chain release factor N(5)-glutamine methyltransferase</fullName>
        <ecNumber evidence="1">2.1.1.297</ecNumber>
    </recommendedName>
</protein>
<sequence length="294" mass="33001">MTRKEFVTKATESLSEIYSPGEAKAISVRILSHFLGLSDYEYSVEPDIPVPKPYLVKLQNALTELSDNRPVQYVLGEETFAGHTFHVNESVLIPRPETEQLCRIIIDEWRKSGYSGLRIMDAGTGSGCIAYTLAAAFPKAQVWACDVDEAALDVARGQKVFIDSAGRQPLPNPPSFFRADILEGPSDEVEDLDILVSNPPYVCDSEKDFMAPNVLDYEPDKALFVPDSDPLRFYKALSEWAETSVKTGGRCYFEINEAFGPQTKALFESKGFSEVEILEDFHNKPRFVTFTKWF</sequence>
<dbReference type="Proteomes" id="UP000824115">
    <property type="component" value="Unassembled WGS sequence"/>
</dbReference>
<dbReference type="InterPro" id="IPR002052">
    <property type="entry name" value="DNA_methylase_N6_adenine_CS"/>
</dbReference>
<organism evidence="8 9">
    <name type="scientific">Candidatus Coprenecus stercoravium</name>
    <dbReference type="NCBI Taxonomy" id="2840735"/>
    <lineage>
        <taxon>Bacteria</taxon>
        <taxon>Pseudomonadati</taxon>
        <taxon>Bacteroidota</taxon>
        <taxon>Bacteroidia</taxon>
        <taxon>Bacteroidales</taxon>
        <taxon>Rikenellaceae</taxon>
        <taxon>Rikenellaceae incertae sedis</taxon>
        <taxon>Candidatus Coprenecus</taxon>
    </lineage>
</organism>
<reference evidence="8" key="1">
    <citation type="journal article" date="2021" name="PeerJ">
        <title>Extensive microbial diversity within the chicken gut microbiome revealed by metagenomics and culture.</title>
        <authorList>
            <person name="Gilroy R."/>
            <person name="Ravi A."/>
            <person name="Getino M."/>
            <person name="Pursley I."/>
            <person name="Horton D.L."/>
            <person name="Alikhan N.F."/>
            <person name="Baker D."/>
            <person name="Gharbi K."/>
            <person name="Hall N."/>
            <person name="Watson M."/>
            <person name="Adriaenssens E.M."/>
            <person name="Foster-Nyarko E."/>
            <person name="Jarju S."/>
            <person name="Secka A."/>
            <person name="Antonio M."/>
            <person name="Oren A."/>
            <person name="Chaudhuri R.R."/>
            <person name="La Ragione R."/>
            <person name="Hildebrand F."/>
            <person name="Pallen M.J."/>
        </authorList>
    </citation>
    <scope>NUCLEOTIDE SEQUENCE</scope>
    <source>
        <strain evidence="8">Gambia16-554</strain>
    </source>
</reference>
<evidence type="ECO:0000256" key="4">
    <source>
        <dbReference type="ARBA" id="ARBA00022691"/>
    </source>
</evidence>
<dbReference type="PROSITE" id="PS00092">
    <property type="entry name" value="N6_MTASE"/>
    <property type="match status" value="1"/>
</dbReference>
<dbReference type="InterPro" id="IPR004556">
    <property type="entry name" value="HemK-like"/>
</dbReference>
<evidence type="ECO:0000256" key="2">
    <source>
        <dbReference type="ARBA" id="ARBA00022603"/>
    </source>
</evidence>
<dbReference type="PANTHER" id="PTHR18895">
    <property type="entry name" value="HEMK METHYLTRANSFERASE"/>
    <property type="match status" value="1"/>
</dbReference>
<dbReference type="InterPro" id="IPR050320">
    <property type="entry name" value="N5-glutamine_MTase"/>
</dbReference>
<dbReference type="SUPFAM" id="SSF53335">
    <property type="entry name" value="S-adenosyl-L-methionine-dependent methyltransferases"/>
    <property type="match status" value="1"/>
</dbReference>